<evidence type="ECO:0000313" key="1">
    <source>
        <dbReference type="EMBL" id="KOF70040.1"/>
    </source>
</evidence>
<sequence length="62" mass="7307">MVQLFQELRITRPSHSINFHNTVSERISKEYGSLLHFNEGIERHILMILCWVIKGVRCQPLS</sequence>
<accession>A0A0L8G0A7</accession>
<protein>
    <submittedName>
        <fullName evidence="1">Uncharacterized protein</fullName>
    </submittedName>
</protein>
<reference evidence="1" key="1">
    <citation type="submission" date="2015-07" db="EMBL/GenBank/DDBJ databases">
        <title>MeaNS - Measles Nucleotide Surveillance Program.</title>
        <authorList>
            <person name="Tran T."/>
            <person name="Druce J."/>
        </authorList>
    </citation>
    <scope>NUCLEOTIDE SEQUENCE</scope>
    <source>
        <strain evidence="1">UCB-OBI-ISO-001</strain>
        <tissue evidence="1">Gonad</tissue>
    </source>
</reference>
<dbReference type="EMBL" id="KQ425044">
    <property type="protein sequence ID" value="KOF70040.1"/>
    <property type="molecule type" value="Genomic_DNA"/>
</dbReference>
<gene>
    <name evidence="1" type="ORF">OCBIM_22003607mg</name>
</gene>
<proteinExistence type="predicted"/>
<dbReference type="AlphaFoldDB" id="A0A0L8G0A7"/>
<organism evidence="1">
    <name type="scientific">Octopus bimaculoides</name>
    <name type="common">California two-spotted octopus</name>
    <dbReference type="NCBI Taxonomy" id="37653"/>
    <lineage>
        <taxon>Eukaryota</taxon>
        <taxon>Metazoa</taxon>
        <taxon>Spiralia</taxon>
        <taxon>Lophotrochozoa</taxon>
        <taxon>Mollusca</taxon>
        <taxon>Cephalopoda</taxon>
        <taxon>Coleoidea</taxon>
        <taxon>Octopodiformes</taxon>
        <taxon>Octopoda</taxon>
        <taxon>Incirrata</taxon>
        <taxon>Octopodidae</taxon>
        <taxon>Octopus</taxon>
    </lineage>
</organism>
<name>A0A0L8G0A7_OCTBM</name>